<evidence type="ECO:0000256" key="4">
    <source>
        <dbReference type="ARBA" id="ARBA00022519"/>
    </source>
</evidence>
<dbReference type="SMART" id="SM00382">
    <property type="entry name" value="AAA"/>
    <property type="match status" value="1"/>
</dbReference>
<dbReference type="EMBL" id="BMFF01000003">
    <property type="protein sequence ID" value="GGC99428.1"/>
    <property type="molecule type" value="Genomic_DNA"/>
</dbReference>
<evidence type="ECO:0000256" key="6">
    <source>
        <dbReference type="ARBA" id="ARBA00022840"/>
    </source>
</evidence>
<keyword evidence="6 10" id="KW-0067">ATP-binding</keyword>
<dbReference type="InterPro" id="IPR017871">
    <property type="entry name" value="ABC_transporter-like_CS"/>
</dbReference>
<keyword evidence="3" id="KW-1003">Cell membrane</keyword>
<evidence type="ECO:0000313" key="10">
    <source>
        <dbReference type="EMBL" id="GGC99428.1"/>
    </source>
</evidence>
<evidence type="ECO:0000313" key="11">
    <source>
        <dbReference type="Proteomes" id="UP000638188"/>
    </source>
</evidence>
<keyword evidence="4" id="KW-0997">Cell inner membrane</keyword>
<keyword evidence="7" id="KW-1278">Translocase</keyword>
<dbReference type="Pfam" id="PF00005">
    <property type="entry name" value="ABC_tran"/>
    <property type="match status" value="1"/>
</dbReference>
<keyword evidence="5" id="KW-0547">Nucleotide-binding</keyword>
<dbReference type="PANTHER" id="PTHR43166:SF6">
    <property type="entry name" value="PHOSPHONATES IMPORT ATP-BINDING PROTEIN PHNC"/>
    <property type="match status" value="1"/>
</dbReference>
<dbReference type="Gene3D" id="3.40.50.300">
    <property type="entry name" value="P-loop containing nucleotide triphosphate hydrolases"/>
    <property type="match status" value="1"/>
</dbReference>
<evidence type="ECO:0000256" key="5">
    <source>
        <dbReference type="ARBA" id="ARBA00022741"/>
    </source>
</evidence>
<evidence type="ECO:0000256" key="7">
    <source>
        <dbReference type="ARBA" id="ARBA00022967"/>
    </source>
</evidence>
<protein>
    <submittedName>
        <fullName evidence="10">Phosphonates import ATP-binding protein PhnC 1</fullName>
    </submittedName>
</protein>
<proteinExistence type="predicted"/>
<keyword evidence="8" id="KW-0472">Membrane</keyword>
<keyword evidence="2" id="KW-0813">Transport</keyword>
<reference evidence="11" key="1">
    <citation type="journal article" date="2019" name="Int. J. Syst. Evol. Microbiol.">
        <title>The Global Catalogue of Microorganisms (GCM) 10K type strain sequencing project: providing services to taxonomists for standard genome sequencing and annotation.</title>
        <authorList>
            <consortium name="The Broad Institute Genomics Platform"/>
            <consortium name="The Broad Institute Genome Sequencing Center for Infectious Disease"/>
            <person name="Wu L."/>
            <person name="Ma J."/>
        </authorList>
    </citation>
    <scope>NUCLEOTIDE SEQUENCE [LARGE SCALE GENOMIC DNA]</scope>
    <source>
        <strain evidence="11">CGMCC 1.12482</strain>
    </source>
</reference>
<dbReference type="PROSITE" id="PS50893">
    <property type="entry name" value="ABC_TRANSPORTER_2"/>
    <property type="match status" value="1"/>
</dbReference>
<evidence type="ECO:0000256" key="2">
    <source>
        <dbReference type="ARBA" id="ARBA00022448"/>
    </source>
</evidence>
<dbReference type="InterPro" id="IPR027417">
    <property type="entry name" value="P-loop_NTPase"/>
</dbReference>
<evidence type="ECO:0000259" key="9">
    <source>
        <dbReference type="PROSITE" id="PS50893"/>
    </source>
</evidence>
<evidence type="ECO:0000256" key="3">
    <source>
        <dbReference type="ARBA" id="ARBA00022475"/>
    </source>
</evidence>
<accession>A0ABQ1PLZ4</accession>
<keyword evidence="11" id="KW-1185">Reference proteome</keyword>
<comment type="subcellular location">
    <subcellularLocation>
        <location evidence="1">Cell inner membrane</location>
        <topology evidence="1">Peripheral membrane protein</topology>
    </subcellularLocation>
</comment>
<dbReference type="Proteomes" id="UP000638188">
    <property type="component" value="Unassembled WGS sequence"/>
</dbReference>
<dbReference type="InterPro" id="IPR050086">
    <property type="entry name" value="MetN_ABC_transporter-like"/>
</dbReference>
<dbReference type="GO" id="GO:0005524">
    <property type="term" value="F:ATP binding"/>
    <property type="evidence" value="ECO:0007669"/>
    <property type="project" value="UniProtKB-KW"/>
</dbReference>
<evidence type="ECO:0000256" key="1">
    <source>
        <dbReference type="ARBA" id="ARBA00004417"/>
    </source>
</evidence>
<dbReference type="PROSITE" id="PS00211">
    <property type="entry name" value="ABC_TRANSPORTER_1"/>
    <property type="match status" value="1"/>
</dbReference>
<feature type="domain" description="ABC transporter" evidence="9">
    <location>
        <begin position="3"/>
        <end position="247"/>
    </location>
</feature>
<dbReference type="InterPro" id="IPR003439">
    <property type="entry name" value="ABC_transporter-like_ATP-bd"/>
</dbReference>
<dbReference type="InterPro" id="IPR003593">
    <property type="entry name" value="AAA+_ATPase"/>
</dbReference>
<name>A0ABQ1PLZ4_9GAMM</name>
<comment type="caution">
    <text evidence="10">The sequence shown here is derived from an EMBL/GenBank/DDBJ whole genome shotgun (WGS) entry which is preliminary data.</text>
</comment>
<dbReference type="PANTHER" id="PTHR43166">
    <property type="entry name" value="AMINO ACID IMPORT ATP-BINDING PROTEIN"/>
    <property type="match status" value="1"/>
</dbReference>
<evidence type="ECO:0000256" key="8">
    <source>
        <dbReference type="ARBA" id="ARBA00023136"/>
    </source>
</evidence>
<sequence length="274" mass="29007">MGVVLEGVGLTHAGGLPALQGIDLRIEAGERVAVIGSSGAGKTTLLRLLATGLMPSNGRLMLLGQTPAQLGSAALKKLRSRIGLIHQSPPLPPRQRVVTAVQAGRLGQWSLPRALMSLCYPLDIDGVEQVLTPMDLTDKLFSRCDQLSGGQLQRVGIARVLYQRAELVLADEPVAAMDPLLADHTVALLNRLAAERQVTLVASLHAVDLALKHFPRVIGLRAGRVHFDCPAGQVTDALLESLYANDELGPVQAQANHPVPQTFGPVAGVAPRCL</sequence>
<organism evidence="10 11">
    <name type="scientific">Halopseudomonas salina</name>
    <dbReference type="NCBI Taxonomy" id="1323744"/>
    <lineage>
        <taxon>Bacteria</taxon>
        <taxon>Pseudomonadati</taxon>
        <taxon>Pseudomonadota</taxon>
        <taxon>Gammaproteobacteria</taxon>
        <taxon>Pseudomonadales</taxon>
        <taxon>Pseudomonadaceae</taxon>
        <taxon>Halopseudomonas</taxon>
    </lineage>
</organism>
<dbReference type="RefSeq" id="WP_150278409.1">
    <property type="nucleotide sequence ID" value="NZ_BMFF01000003.1"/>
</dbReference>
<dbReference type="SUPFAM" id="SSF52540">
    <property type="entry name" value="P-loop containing nucleoside triphosphate hydrolases"/>
    <property type="match status" value="1"/>
</dbReference>
<gene>
    <name evidence="10" type="primary">phnC1</name>
    <name evidence="10" type="ORF">GCM10007418_18410</name>
</gene>